<dbReference type="OrthoDB" id="408373at2759"/>
<comment type="subcellular location">
    <subcellularLocation>
        <location evidence="1">Cell projection</location>
        <location evidence="1">Stereocilium</location>
    </subcellularLocation>
</comment>
<dbReference type="GO" id="GO:0032420">
    <property type="term" value="C:stereocilium"/>
    <property type="evidence" value="ECO:0007669"/>
    <property type="project" value="UniProtKB-SubCell"/>
</dbReference>
<evidence type="ECO:0000256" key="2">
    <source>
        <dbReference type="ARBA" id="ARBA00022729"/>
    </source>
</evidence>
<gene>
    <name evidence="4" type="ORF">CUNI_LOCUS15933</name>
</gene>
<accession>A0A8S3ZRY0</accession>
<evidence type="ECO:0000256" key="3">
    <source>
        <dbReference type="ARBA" id="ARBA00022737"/>
    </source>
</evidence>
<reference evidence="4" key="1">
    <citation type="submission" date="2021-04" db="EMBL/GenBank/DDBJ databases">
        <authorList>
            <consortium name="Molecular Ecology Group"/>
        </authorList>
    </citation>
    <scope>NUCLEOTIDE SEQUENCE</scope>
</reference>
<sequence>ANKIFTRCLYFPFEFSLFLTFKQYVVPRREECLFSLFQDTTMSSLISVGFSKDRVVFRYKGQRYRFKIISMAAEVVTVTRDCRQRRRRPLATAFPDLLPVVNTSFSIGRCKQSSSVFQGLLKSVILVPGRDASVHACPPEMDLAQGLGNIVRTFPGLWTVCSRSSLTPFYTTPVMCEWTDVGNIAFDVYARKLKVCVNGVWREVKVSPDKRKLDYLLPHQLLDTGQGVLDIEVFEIPGEGTFAAYASAGLQTSVQSRSNIYHWADSKLTLYQTLPTQSAQAWKFFSIRNQFFLAVANYGINPSIPSNSTIFKWNKVRKKFHKYQDIVTYTARDVEAFEINGHSYLAVANHAQGDNNQIDSIVYKWSSRERQFLEHQRLLTIGAYDWTHFTVDGYHFLAVANAFSGLTTLVFSVLYFWQNSSWIQFQTLEVDTLNTAYCSVTSLHFTINNDHYLAVANAYNYGSQNYQEIDSYRTNSTIYKLDRDKRVFTRYQSICTNSAVDWEYLHVGDDHYLIVSNAQNGGAGDRLLTFVPSHYLHTLPNADFEVIKDGSDIYLLYANAKNAKSEVLRVKFL</sequence>
<evidence type="ECO:0000256" key="1">
    <source>
        <dbReference type="ARBA" id="ARBA00004645"/>
    </source>
</evidence>
<dbReference type="PANTHER" id="PTHR15261:SF4">
    <property type="entry name" value="THROMBOSPONDIN-TYPE LAMININ G DOMAIN AND EAR REPEAT-CONTAINING PROTEIN"/>
    <property type="match status" value="1"/>
</dbReference>
<dbReference type="EMBL" id="CAJHNH020004001">
    <property type="protein sequence ID" value="CAG5130375.1"/>
    <property type="molecule type" value="Genomic_DNA"/>
</dbReference>
<evidence type="ECO:0008006" key="6">
    <source>
        <dbReference type="Google" id="ProtNLM"/>
    </source>
</evidence>
<dbReference type="SUPFAM" id="SSF49899">
    <property type="entry name" value="Concanavalin A-like lectins/glucanases"/>
    <property type="match status" value="1"/>
</dbReference>
<keyword evidence="3" id="KW-0677">Repeat</keyword>
<protein>
    <recommendedName>
        <fullName evidence="6">Thrombospondin-type laminin G domain and EAR repeat-containing protein</fullName>
    </recommendedName>
</protein>
<organism evidence="4 5">
    <name type="scientific">Candidula unifasciata</name>
    <dbReference type="NCBI Taxonomy" id="100452"/>
    <lineage>
        <taxon>Eukaryota</taxon>
        <taxon>Metazoa</taxon>
        <taxon>Spiralia</taxon>
        <taxon>Lophotrochozoa</taxon>
        <taxon>Mollusca</taxon>
        <taxon>Gastropoda</taxon>
        <taxon>Heterobranchia</taxon>
        <taxon>Euthyneura</taxon>
        <taxon>Panpulmonata</taxon>
        <taxon>Eupulmonata</taxon>
        <taxon>Stylommatophora</taxon>
        <taxon>Helicina</taxon>
        <taxon>Helicoidea</taxon>
        <taxon>Geomitridae</taxon>
        <taxon>Candidula</taxon>
    </lineage>
</organism>
<keyword evidence="2" id="KW-0732">Signal</keyword>
<evidence type="ECO:0000313" key="5">
    <source>
        <dbReference type="Proteomes" id="UP000678393"/>
    </source>
</evidence>
<keyword evidence="5" id="KW-1185">Reference proteome</keyword>
<comment type="caution">
    <text evidence="4">The sequence shown here is derived from an EMBL/GenBank/DDBJ whole genome shotgun (WGS) entry which is preliminary data.</text>
</comment>
<dbReference type="InterPro" id="IPR005492">
    <property type="entry name" value="EPTP"/>
</dbReference>
<proteinExistence type="predicted"/>
<dbReference type="AlphaFoldDB" id="A0A8S3ZRY0"/>
<dbReference type="PANTHER" id="PTHR15261">
    <property type="entry name" value="THROMBOSPONDIN-TYPE LAMININ G DOMAIN AND EAR REPEAT-CONTAINING"/>
    <property type="match status" value="1"/>
</dbReference>
<evidence type="ECO:0000313" key="4">
    <source>
        <dbReference type="EMBL" id="CAG5130375.1"/>
    </source>
</evidence>
<feature type="non-terminal residue" evidence="4">
    <location>
        <position position="1"/>
    </location>
</feature>
<dbReference type="InterPro" id="IPR009039">
    <property type="entry name" value="EAR"/>
</dbReference>
<dbReference type="InterPro" id="IPR013320">
    <property type="entry name" value="ConA-like_dom_sf"/>
</dbReference>
<dbReference type="Pfam" id="PF03736">
    <property type="entry name" value="EPTP"/>
    <property type="match status" value="4"/>
</dbReference>
<dbReference type="Proteomes" id="UP000678393">
    <property type="component" value="Unassembled WGS sequence"/>
</dbReference>
<dbReference type="PROSITE" id="PS50912">
    <property type="entry name" value="EAR"/>
    <property type="match status" value="5"/>
</dbReference>
<dbReference type="GO" id="GO:0007165">
    <property type="term" value="P:signal transduction"/>
    <property type="evidence" value="ECO:0007669"/>
    <property type="project" value="TreeGrafter"/>
</dbReference>
<name>A0A8S3ZRY0_9EUPU</name>